<keyword evidence="3" id="KW-1185">Reference proteome</keyword>
<reference evidence="2 3" key="1">
    <citation type="submission" date="2016-10" db="EMBL/GenBank/DDBJ databases">
        <authorList>
            <person name="de Groot N.N."/>
        </authorList>
    </citation>
    <scope>NUCLEOTIDE SEQUENCE [LARGE SCALE GENOMIC DNA]</scope>
    <source>
        <strain evidence="2 3">DSM 22789</strain>
    </source>
</reference>
<evidence type="ECO:0000256" key="1">
    <source>
        <dbReference type="SAM" id="Phobius"/>
    </source>
</evidence>
<proteinExistence type="predicted"/>
<accession>A0A1I6NZL8</accession>
<organism evidence="2 3">
    <name type="scientific">Sphingobacterium wenxiniae</name>
    <dbReference type="NCBI Taxonomy" id="683125"/>
    <lineage>
        <taxon>Bacteria</taxon>
        <taxon>Pseudomonadati</taxon>
        <taxon>Bacteroidota</taxon>
        <taxon>Sphingobacteriia</taxon>
        <taxon>Sphingobacteriales</taxon>
        <taxon>Sphingobacteriaceae</taxon>
        <taxon>Sphingobacterium</taxon>
    </lineage>
</organism>
<dbReference type="EMBL" id="FOZZ01000001">
    <property type="protein sequence ID" value="SFS33268.1"/>
    <property type="molecule type" value="Genomic_DNA"/>
</dbReference>
<dbReference type="OrthoDB" id="679091at2"/>
<dbReference type="Proteomes" id="UP000198785">
    <property type="component" value="Unassembled WGS sequence"/>
</dbReference>
<feature type="transmembrane region" description="Helical" evidence="1">
    <location>
        <begin position="21"/>
        <end position="43"/>
    </location>
</feature>
<evidence type="ECO:0000313" key="2">
    <source>
        <dbReference type="EMBL" id="SFS33268.1"/>
    </source>
</evidence>
<sequence>MNVLERAQAPTPKFFKVLRSIGLIVAAVGGAIVTAPVALPVAVVTVGGYLTVAGGVLSAISQITVVDKDKPEGSKEAPDE</sequence>
<dbReference type="STRING" id="683125.SAMN05660206_101191"/>
<keyword evidence="1" id="KW-1133">Transmembrane helix</keyword>
<keyword evidence="1" id="KW-0472">Membrane</keyword>
<name>A0A1I6NZL8_9SPHI</name>
<keyword evidence="1" id="KW-0812">Transmembrane</keyword>
<evidence type="ECO:0000313" key="3">
    <source>
        <dbReference type="Proteomes" id="UP000198785"/>
    </source>
</evidence>
<dbReference type="AlphaFoldDB" id="A0A1I6NZL8"/>
<gene>
    <name evidence="2" type="ORF">SAMN05660206_101191</name>
</gene>
<protein>
    <submittedName>
        <fullName evidence="2">Uncharacterized protein</fullName>
    </submittedName>
</protein>